<dbReference type="PANTHER" id="PTHR30419:SF2">
    <property type="entry name" value="LYSR FAMILY TRANSCRIPTIONAL REGULATOR"/>
    <property type="match status" value="1"/>
</dbReference>
<evidence type="ECO:0000256" key="1">
    <source>
        <dbReference type="ARBA" id="ARBA00009437"/>
    </source>
</evidence>
<feature type="domain" description="HTH lysR-type" evidence="5">
    <location>
        <begin position="3"/>
        <end position="60"/>
    </location>
</feature>
<dbReference type="SUPFAM" id="SSF46785">
    <property type="entry name" value="Winged helix' DNA-binding domain"/>
    <property type="match status" value="1"/>
</dbReference>
<keyword evidence="4" id="KW-0804">Transcription</keyword>
<dbReference type="SUPFAM" id="SSF53850">
    <property type="entry name" value="Periplasmic binding protein-like II"/>
    <property type="match status" value="1"/>
</dbReference>
<dbReference type="PROSITE" id="PS50931">
    <property type="entry name" value="HTH_LYSR"/>
    <property type="match status" value="1"/>
</dbReference>
<dbReference type="EMBL" id="CP102487">
    <property type="protein sequence ID" value="UUX60301.1"/>
    <property type="molecule type" value="Genomic_DNA"/>
</dbReference>
<evidence type="ECO:0000256" key="4">
    <source>
        <dbReference type="ARBA" id="ARBA00023163"/>
    </source>
</evidence>
<dbReference type="Pfam" id="PF03466">
    <property type="entry name" value="LysR_substrate"/>
    <property type="match status" value="1"/>
</dbReference>
<dbReference type="RefSeq" id="WP_060701338.1">
    <property type="nucleotide sequence ID" value="NZ_CP012750.1"/>
</dbReference>
<dbReference type="Gene3D" id="1.10.10.10">
    <property type="entry name" value="Winged helix-like DNA-binding domain superfamily/Winged helix DNA-binding domain"/>
    <property type="match status" value="1"/>
</dbReference>
<comment type="similarity">
    <text evidence="1">Belongs to the LysR transcriptional regulatory family.</text>
</comment>
<dbReference type="Gene3D" id="3.40.190.290">
    <property type="match status" value="1"/>
</dbReference>
<dbReference type="Proteomes" id="UP001060018">
    <property type="component" value="Chromosome"/>
</dbReference>
<dbReference type="InterPro" id="IPR000847">
    <property type="entry name" value="LysR_HTH_N"/>
</dbReference>
<dbReference type="InterPro" id="IPR005119">
    <property type="entry name" value="LysR_subst-bd"/>
</dbReference>
<protein>
    <submittedName>
        <fullName evidence="6">LysR family transcriptional regulator</fullName>
    </submittedName>
</protein>
<dbReference type="FunFam" id="1.10.10.10:FF:000001">
    <property type="entry name" value="LysR family transcriptional regulator"/>
    <property type="match status" value="1"/>
</dbReference>
<evidence type="ECO:0000256" key="3">
    <source>
        <dbReference type="ARBA" id="ARBA00023125"/>
    </source>
</evidence>
<evidence type="ECO:0000313" key="7">
    <source>
        <dbReference type="Proteomes" id="UP001060018"/>
    </source>
</evidence>
<dbReference type="AlphaFoldDB" id="A0AA94XYL9"/>
<dbReference type="PANTHER" id="PTHR30419">
    <property type="entry name" value="HTH-TYPE TRANSCRIPTIONAL REGULATOR YBHD"/>
    <property type="match status" value="1"/>
</dbReference>
<gene>
    <name evidence="6" type="ORF">NUH22_06730</name>
</gene>
<organism evidence="6 7">
    <name type="scientific">Glutamicibacter halophytocola</name>
    <dbReference type="NCBI Taxonomy" id="1933880"/>
    <lineage>
        <taxon>Bacteria</taxon>
        <taxon>Bacillati</taxon>
        <taxon>Actinomycetota</taxon>
        <taxon>Actinomycetes</taxon>
        <taxon>Micrococcales</taxon>
        <taxon>Micrococcaceae</taxon>
        <taxon>Glutamicibacter</taxon>
    </lineage>
</organism>
<name>A0AA94XYL9_9MICC</name>
<dbReference type="InterPro" id="IPR036390">
    <property type="entry name" value="WH_DNA-bd_sf"/>
</dbReference>
<dbReference type="KEGG" id="gar:AOZ07_06890"/>
<dbReference type="Pfam" id="PF00126">
    <property type="entry name" value="HTH_1"/>
    <property type="match status" value="1"/>
</dbReference>
<accession>A0AA94XYL9</accession>
<evidence type="ECO:0000259" key="5">
    <source>
        <dbReference type="PROSITE" id="PS50931"/>
    </source>
</evidence>
<keyword evidence="3" id="KW-0238">DNA-binding</keyword>
<proteinExistence type="inferred from homology"/>
<dbReference type="InterPro" id="IPR036388">
    <property type="entry name" value="WH-like_DNA-bd_sf"/>
</dbReference>
<evidence type="ECO:0000256" key="2">
    <source>
        <dbReference type="ARBA" id="ARBA00023015"/>
    </source>
</evidence>
<keyword evidence="2" id="KW-0805">Transcription regulation</keyword>
<sequence length="298" mass="32153">MQTLPTALRYFHEVATTGSISEAAETQHVSPSAISRQISQLERQIGSPVFRRHARGMELTDAGVLLLTHTRRVQAEGEQLLQDLGQISSGISRSIKVVSSEGLAASVTPRAIAAFCKLHPQVSVHLTVLPSADAARQIVEGTADIATVFTLGLQRDAQVEYSRPAPAFAVLATGHPLAGKSQISLEELCRYPLSMTAKGITQRELFDIAMSMAGLTPNIALTTDHINPAMEFARSGAGVTLLSQFARDSALSEGLEFIRIDHPAFAERTAQILTMPRRRQPALVTALIQHITDVMKSS</sequence>
<dbReference type="InterPro" id="IPR050950">
    <property type="entry name" value="HTH-type_LysR_regulators"/>
</dbReference>
<dbReference type="GO" id="GO:0005829">
    <property type="term" value="C:cytosol"/>
    <property type="evidence" value="ECO:0007669"/>
    <property type="project" value="TreeGrafter"/>
</dbReference>
<dbReference type="GO" id="GO:0003700">
    <property type="term" value="F:DNA-binding transcription factor activity"/>
    <property type="evidence" value="ECO:0007669"/>
    <property type="project" value="InterPro"/>
</dbReference>
<reference evidence="6" key="1">
    <citation type="journal article" date="2022" name="Pest Manag. Sci.">
        <title>Glutamicibacter halophytocola-mediated host fitness of potato tuber moth on Solanaceae crops.</title>
        <authorList>
            <person name="Wang W."/>
            <person name="Xiao G."/>
            <person name="Du G."/>
            <person name="Chang L."/>
            <person name="Yang Y."/>
            <person name="Ye J."/>
            <person name="Chen B."/>
        </authorList>
    </citation>
    <scope>NUCLEOTIDE SEQUENCE</scope>
    <source>
        <strain evidence="6">S2</strain>
    </source>
</reference>
<dbReference type="GO" id="GO:0003677">
    <property type="term" value="F:DNA binding"/>
    <property type="evidence" value="ECO:0007669"/>
    <property type="project" value="UniProtKB-KW"/>
</dbReference>
<evidence type="ECO:0000313" key="6">
    <source>
        <dbReference type="EMBL" id="UUX60301.1"/>
    </source>
</evidence>